<sequence length="123" mass="13829">MVCHLILIMHNARRVKLPCFKLETEVGLNETLKKMGLHEAFDETKADFSATCKVPLYISNVLQKAFIEANEEGTEADAATAMFERPRCCRMGPASKEFIANHPFLYLIVTKDGHILFCGAFYG</sequence>
<dbReference type="InterPro" id="IPR023795">
    <property type="entry name" value="Serpin_CS"/>
</dbReference>
<keyword evidence="3" id="KW-1185">Reference proteome</keyword>
<reference evidence="4" key="1">
    <citation type="submission" date="2022-11" db="UniProtKB">
        <authorList>
            <consortium name="WormBaseParasite"/>
        </authorList>
    </citation>
    <scope>IDENTIFICATION</scope>
</reference>
<dbReference type="Gene3D" id="3.30.497.10">
    <property type="entry name" value="Antithrombin, subunit I, domain 2"/>
    <property type="match status" value="1"/>
</dbReference>
<evidence type="ECO:0000256" key="1">
    <source>
        <dbReference type="ARBA" id="ARBA00009500"/>
    </source>
</evidence>
<dbReference type="InterPro" id="IPR042178">
    <property type="entry name" value="Serpin_sf_1"/>
</dbReference>
<dbReference type="GO" id="GO:0004867">
    <property type="term" value="F:serine-type endopeptidase inhibitor activity"/>
    <property type="evidence" value="ECO:0007669"/>
    <property type="project" value="InterPro"/>
</dbReference>
<dbReference type="PANTHER" id="PTHR11461:SF211">
    <property type="entry name" value="GH10112P-RELATED"/>
    <property type="match status" value="1"/>
</dbReference>
<evidence type="ECO:0000313" key="4">
    <source>
        <dbReference type="WBParaSite" id="ACRNAN_scaffold2385.g25733.t1"/>
    </source>
</evidence>
<evidence type="ECO:0000313" key="3">
    <source>
        <dbReference type="Proteomes" id="UP000887540"/>
    </source>
</evidence>
<dbReference type="InterPro" id="IPR000215">
    <property type="entry name" value="Serpin_fam"/>
</dbReference>
<accession>A0A914DDB5</accession>
<dbReference type="Proteomes" id="UP000887540">
    <property type="component" value="Unplaced"/>
</dbReference>
<dbReference type="InterPro" id="IPR023796">
    <property type="entry name" value="Serpin_dom"/>
</dbReference>
<proteinExistence type="inferred from homology"/>
<dbReference type="PANTHER" id="PTHR11461">
    <property type="entry name" value="SERINE PROTEASE INHIBITOR, SERPIN"/>
    <property type="match status" value="1"/>
</dbReference>
<dbReference type="WBParaSite" id="ACRNAN_scaffold2385.g25733.t1">
    <property type="protein sequence ID" value="ACRNAN_scaffold2385.g25733.t1"/>
    <property type="gene ID" value="ACRNAN_scaffold2385.g25733"/>
</dbReference>
<organism evidence="3 4">
    <name type="scientific">Acrobeloides nanus</name>
    <dbReference type="NCBI Taxonomy" id="290746"/>
    <lineage>
        <taxon>Eukaryota</taxon>
        <taxon>Metazoa</taxon>
        <taxon>Ecdysozoa</taxon>
        <taxon>Nematoda</taxon>
        <taxon>Chromadorea</taxon>
        <taxon>Rhabditida</taxon>
        <taxon>Tylenchina</taxon>
        <taxon>Cephalobomorpha</taxon>
        <taxon>Cephaloboidea</taxon>
        <taxon>Cephalobidae</taxon>
        <taxon>Acrobeloides</taxon>
    </lineage>
</organism>
<dbReference type="Gene3D" id="2.30.39.10">
    <property type="entry name" value="Alpha-1-antitrypsin, domain 1"/>
    <property type="match status" value="1"/>
</dbReference>
<feature type="domain" description="Serpin" evidence="2">
    <location>
        <begin position="12"/>
        <end position="121"/>
    </location>
</feature>
<dbReference type="Pfam" id="PF00079">
    <property type="entry name" value="Serpin"/>
    <property type="match status" value="1"/>
</dbReference>
<dbReference type="AlphaFoldDB" id="A0A914DDB5"/>
<protein>
    <submittedName>
        <fullName evidence="4">Serpin domain-containing protein</fullName>
    </submittedName>
</protein>
<comment type="similarity">
    <text evidence="1">Belongs to the serpin family.</text>
</comment>
<evidence type="ECO:0000259" key="2">
    <source>
        <dbReference type="Pfam" id="PF00079"/>
    </source>
</evidence>
<dbReference type="InterPro" id="IPR042185">
    <property type="entry name" value="Serpin_sf_2"/>
</dbReference>
<dbReference type="InterPro" id="IPR036186">
    <property type="entry name" value="Serpin_sf"/>
</dbReference>
<name>A0A914DDB5_9BILA</name>
<dbReference type="GO" id="GO:0005615">
    <property type="term" value="C:extracellular space"/>
    <property type="evidence" value="ECO:0007669"/>
    <property type="project" value="InterPro"/>
</dbReference>
<dbReference type="SUPFAM" id="SSF56574">
    <property type="entry name" value="Serpins"/>
    <property type="match status" value="1"/>
</dbReference>
<dbReference type="PROSITE" id="PS00284">
    <property type="entry name" value="SERPIN"/>
    <property type="match status" value="1"/>
</dbReference>